<organism evidence="2 3">
    <name type="scientific">Monosiga brevicollis</name>
    <name type="common">Choanoflagellate</name>
    <dbReference type="NCBI Taxonomy" id="81824"/>
    <lineage>
        <taxon>Eukaryota</taxon>
        <taxon>Choanoflagellata</taxon>
        <taxon>Craspedida</taxon>
        <taxon>Salpingoecidae</taxon>
        <taxon>Monosiga</taxon>
    </lineage>
</organism>
<dbReference type="AlphaFoldDB" id="A9UNL5"/>
<protein>
    <submittedName>
        <fullName evidence="2">Uncharacterized protein</fullName>
    </submittedName>
</protein>
<dbReference type="SUPFAM" id="SSF53067">
    <property type="entry name" value="Actin-like ATPase domain"/>
    <property type="match status" value="1"/>
</dbReference>
<dbReference type="Gene3D" id="3.30.420.40">
    <property type="match status" value="1"/>
</dbReference>
<dbReference type="eggNOG" id="KOG0676">
    <property type="taxonomic scope" value="Eukaryota"/>
</dbReference>
<dbReference type="KEGG" id="mbr:MONBRDRAFT_31081"/>
<dbReference type="Pfam" id="PF00022">
    <property type="entry name" value="Actin"/>
    <property type="match status" value="1"/>
</dbReference>
<dbReference type="Proteomes" id="UP000001357">
    <property type="component" value="Unassembled WGS sequence"/>
</dbReference>
<gene>
    <name evidence="2" type="ORF">MONBRDRAFT_31081</name>
</gene>
<accession>A9UNL5</accession>
<sequence length="426" mass="46432">MPELAQSLTPDQLEDILARACFACGPADGSAVPEVSYRLADGTIIRLNEAIRTNVADVLFEDDEFGDGLVTGILTALQACPVDVRRELAKNLVVVGGHAHLRGLRYRLLQSLPHTLRSISESANDHVEKGPQRFRVRLAFDMQYTSPLYTMASTVEKIKMELAEELSTALWRDAMVEQPSPESLVLTVETLEPVKTDGMKGKIISGKTTLVMSEAACEPAPSDEARAFAIHDVPVQSNCVFWTAAAVFAALPGNEKYFLSPSKYQKDGTLPDWASIVEQELVDPMRATTTTTTTSFLAGTPGAGARSVLKTTTLRRSLQTTVETTHRLSSGPRATGPDSAVASTPAPRSGSGNPPTASECLAGYFRMRLLFQHPISTPSCKLLPAYVNEQETFIEVLRCELMSALKPIFQMRGKEDTLLLFLKQKC</sequence>
<evidence type="ECO:0000256" key="1">
    <source>
        <dbReference type="SAM" id="MobiDB-lite"/>
    </source>
</evidence>
<dbReference type="RefSeq" id="XP_001742481.1">
    <property type="nucleotide sequence ID" value="XM_001742429.1"/>
</dbReference>
<evidence type="ECO:0000313" key="3">
    <source>
        <dbReference type="Proteomes" id="UP000001357"/>
    </source>
</evidence>
<evidence type="ECO:0000313" key="2">
    <source>
        <dbReference type="EMBL" id="EDQ92719.1"/>
    </source>
</evidence>
<proteinExistence type="predicted"/>
<keyword evidence="3" id="KW-1185">Reference proteome</keyword>
<dbReference type="InParanoid" id="A9UNL5"/>
<dbReference type="InterPro" id="IPR004000">
    <property type="entry name" value="Actin"/>
</dbReference>
<reference evidence="2 3" key="1">
    <citation type="journal article" date="2008" name="Nature">
        <title>The genome of the choanoflagellate Monosiga brevicollis and the origin of metazoans.</title>
        <authorList>
            <consortium name="JGI Sequencing"/>
            <person name="King N."/>
            <person name="Westbrook M.J."/>
            <person name="Young S.L."/>
            <person name="Kuo A."/>
            <person name="Abedin M."/>
            <person name="Chapman J."/>
            <person name="Fairclough S."/>
            <person name="Hellsten U."/>
            <person name="Isogai Y."/>
            <person name="Letunic I."/>
            <person name="Marr M."/>
            <person name="Pincus D."/>
            <person name="Putnam N."/>
            <person name="Rokas A."/>
            <person name="Wright K.J."/>
            <person name="Zuzow R."/>
            <person name="Dirks W."/>
            <person name="Good M."/>
            <person name="Goodstein D."/>
            <person name="Lemons D."/>
            <person name="Li W."/>
            <person name="Lyons J.B."/>
            <person name="Morris A."/>
            <person name="Nichols S."/>
            <person name="Richter D.J."/>
            <person name="Salamov A."/>
            <person name="Bork P."/>
            <person name="Lim W.A."/>
            <person name="Manning G."/>
            <person name="Miller W.T."/>
            <person name="McGinnis W."/>
            <person name="Shapiro H."/>
            <person name="Tjian R."/>
            <person name="Grigoriev I.V."/>
            <person name="Rokhsar D."/>
        </authorList>
    </citation>
    <scope>NUCLEOTIDE SEQUENCE [LARGE SCALE GENOMIC DNA]</scope>
    <source>
        <strain evidence="3">MX1 / ATCC 50154</strain>
    </source>
</reference>
<dbReference type="EMBL" id="CH991543">
    <property type="protein sequence ID" value="EDQ92719.1"/>
    <property type="molecule type" value="Genomic_DNA"/>
</dbReference>
<dbReference type="InterPro" id="IPR043129">
    <property type="entry name" value="ATPase_NBD"/>
</dbReference>
<name>A9UNL5_MONBE</name>
<dbReference type="GeneID" id="5887433"/>
<dbReference type="Gene3D" id="3.90.640.10">
    <property type="entry name" value="Actin, Chain A, domain 4"/>
    <property type="match status" value="1"/>
</dbReference>
<dbReference type="PANTHER" id="PTHR11937">
    <property type="entry name" value="ACTIN"/>
    <property type="match status" value="1"/>
</dbReference>
<feature type="region of interest" description="Disordered" evidence="1">
    <location>
        <begin position="319"/>
        <end position="355"/>
    </location>
</feature>
<dbReference type="STRING" id="81824.A9UNL5"/>